<dbReference type="SUPFAM" id="SSF52743">
    <property type="entry name" value="Subtilisin-like"/>
    <property type="match status" value="1"/>
</dbReference>
<evidence type="ECO:0000256" key="3">
    <source>
        <dbReference type="SAM" id="MobiDB-lite"/>
    </source>
</evidence>
<keyword evidence="2" id="KW-0732">Signal</keyword>
<gene>
    <name evidence="5" type="ORF">SSX86_005620</name>
</gene>
<evidence type="ECO:0000313" key="5">
    <source>
        <dbReference type="EMBL" id="KAK9077283.1"/>
    </source>
</evidence>
<feature type="region of interest" description="Disordered" evidence="3">
    <location>
        <begin position="190"/>
        <end position="217"/>
    </location>
</feature>
<dbReference type="InterPro" id="IPR000209">
    <property type="entry name" value="Peptidase_S8/S53_dom"/>
</dbReference>
<evidence type="ECO:0000256" key="1">
    <source>
        <dbReference type="ARBA" id="ARBA00011073"/>
    </source>
</evidence>
<dbReference type="AlphaFoldDB" id="A0AAP0DQE4"/>
<organism evidence="5 6">
    <name type="scientific">Deinandra increscens subsp. villosa</name>
    <dbReference type="NCBI Taxonomy" id="3103831"/>
    <lineage>
        <taxon>Eukaryota</taxon>
        <taxon>Viridiplantae</taxon>
        <taxon>Streptophyta</taxon>
        <taxon>Embryophyta</taxon>
        <taxon>Tracheophyta</taxon>
        <taxon>Spermatophyta</taxon>
        <taxon>Magnoliopsida</taxon>
        <taxon>eudicotyledons</taxon>
        <taxon>Gunneridae</taxon>
        <taxon>Pentapetalae</taxon>
        <taxon>asterids</taxon>
        <taxon>campanulids</taxon>
        <taxon>Asterales</taxon>
        <taxon>Asteraceae</taxon>
        <taxon>Asteroideae</taxon>
        <taxon>Heliantheae alliance</taxon>
        <taxon>Madieae</taxon>
        <taxon>Madiinae</taxon>
        <taxon>Deinandra</taxon>
    </lineage>
</organism>
<dbReference type="GO" id="GO:0004252">
    <property type="term" value="F:serine-type endopeptidase activity"/>
    <property type="evidence" value="ECO:0007669"/>
    <property type="project" value="InterPro"/>
</dbReference>
<dbReference type="Pfam" id="PF00082">
    <property type="entry name" value="Peptidase_S8"/>
    <property type="match status" value="1"/>
</dbReference>
<dbReference type="GO" id="GO:0006508">
    <property type="term" value="P:proteolysis"/>
    <property type="evidence" value="ECO:0007669"/>
    <property type="project" value="InterPro"/>
</dbReference>
<dbReference type="Gene3D" id="3.50.30.30">
    <property type="match status" value="1"/>
</dbReference>
<evidence type="ECO:0000259" key="4">
    <source>
        <dbReference type="Pfam" id="PF00082"/>
    </source>
</evidence>
<accession>A0AAP0DQE4</accession>
<dbReference type="PANTHER" id="PTHR10795">
    <property type="entry name" value="PROPROTEIN CONVERTASE SUBTILISIN/KEXIN"/>
    <property type="match status" value="1"/>
</dbReference>
<proteinExistence type="inferred from homology"/>
<evidence type="ECO:0000313" key="6">
    <source>
        <dbReference type="Proteomes" id="UP001408789"/>
    </source>
</evidence>
<protein>
    <recommendedName>
        <fullName evidence="4">Peptidase S8/S53 domain-containing protein</fullName>
    </recommendedName>
</protein>
<feature type="domain" description="Peptidase S8/S53" evidence="4">
    <location>
        <begin position="17"/>
        <end position="87"/>
    </location>
</feature>
<reference evidence="5 6" key="1">
    <citation type="submission" date="2024-04" db="EMBL/GenBank/DDBJ databases">
        <title>The reference genome of an endangered Asteraceae, Deinandra increscens subsp. villosa, native to the Central Coast of California.</title>
        <authorList>
            <person name="Guilliams M."/>
            <person name="Hasenstab-Lehman K."/>
            <person name="Meyer R."/>
            <person name="Mcevoy S."/>
        </authorList>
    </citation>
    <scope>NUCLEOTIDE SEQUENCE [LARGE SCALE GENOMIC DNA]</scope>
    <source>
        <tissue evidence="5">Leaf</tissue>
    </source>
</reference>
<dbReference type="InterPro" id="IPR045051">
    <property type="entry name" value="SBT"/>
</dbReference>
<dbReference type="EMBL" id="JBCNJP010000007">
    <property type="protein sequence ID" value="KAK9077283.1"/>
    <property type="molecule type" value="Genomic_DNA"/>
</dbReference>
<name>A0AAP0DQE4_9ASTR</name>
<feature type="compositionally biased region" description="Basic and acidic residues" evidence="3">
    <location>
        <begin position="208"/>
        <end position="217"/>
    </location>
</feature>
<comment type="caution">
    <text evidence="5">The sequence shown here is derived from an EMBL/GenBank/DDBJ whole genome shotgun (WGS) entry which is preliminary data.</text>
</comment>
<keyword evidence="6" id="KW-1185">Reference proteome</keyword>
<dbReference type="Proteomes" id="UP001408789">
    <property type="component" value="Unassembled WGS sequence"/>
</dbReference>
<dbReference type="Gene3D" id="3.40.50.200">
    <property type="entry name" value="Peptidase S8/S53 domain"/>
    <property type="match status" value="2"/>
</dbReference>
<dbReference type="InterPro" id="IPR036852">
    <property type="entry name" value="Peptidase_S8/S53_dom_sf"/>
</dbReference>
<evidence type="ECO:0000256" key="2">
    <source>
        <dbReference type="ARBA" id="ARBA00022729"/>
    </source>
</evidence>
<comment type="similarity">
    <text evidence="1">Belongs to the peptidase S8 family.</text>
</comment>
<sequence>MCIEQTLSIVHKDLVVATAALINPETVKGFHSCRALRGAPMARVAVYKTCWGSGCYDAEILAAFDDAVRDRVHIVSLSLGPDAPQGDYFSDAISIGSFHALPPLTEFTANVHMGNGINFKGESLSVLQMKAPARIILLLVDEDMDVAISFVIPAAIVGRKVGKRILSYISNTRKPTSQIYASEAVIGSQHAPRVASFPSKGPNGLNPEVRKGTMSED</sequence>